<keyword evidence="3" id="KW-1185">Reference proteome</keyword>
<gene>
    <name evidence="2" type="ORF">FNH08_50405</name>
</gene>
<protein>
    <submittedName>
        <fullName evidence="2">Peptidase M20</fullName>
    </submittedName>
</protein>
<proteinExistence type="predicted"/>
<feature type="region of interest" description="Disordered" evidence="1">
    <location>
        <begin position="74"/>
        <end position="97"/>
    </location>
</feature>
<accession>A0A5N8Y234</accession>
<reference evidence="2 3" key="1">
    <citation type="submission" date="2019-07" db="EMBL/GenBank/DDBJ databases">
        <title>New species of Amycolatopsis and Streptomyces.</title>
        <authorList>
            <person name="Duangmal K."/>
            <person name="Teo W.F.A."/>
            <person name="Lipun K."/>
        </authorList>
    </citation>
    <scope>NUCLEOTIDE SEQUENCE [LARGE SCALE GENOMIC DNA]</scope>
    <source>
        <strain evidence="2 3">NBRC 106415</strain>
    </source>
</reference>
<dbReference type="EMBL" id="VJZC01001101">
    <property type="protein sequence ID" value="MPY65065.1"/>
    <property type="molecule type" value="Genomic_DNA"/>
</dbReference>
<sequence length="97" mass="10088">MTPSELSAQEAAALAAVDEAAIARTLLELIAIPSVTGSPAESELQHHLAGRLDRLGLDVDLWSMDLPVLLADPDFPGSEAPRDEAWGLVGATEDGGD</sequence>
<evidence type="ECO:0000313" key="3">
    <source>
        <dbReference type="Proteomes" id="UP000400924"/>
    </source>
</evidence>
<dbReference type="Gene3D" id="3.40.630.10">
    <property type="entry name" value="Zn peptidases"/>
    <property type="match status" value="1"/>
</dbReference>
<evidence type="ECO:0000313" key="2">
    <source>
        <dbReference type="EMBL" id="MPY65065.1"/>
    </source>
</evidence>
<evidence type="ECO:0000256" key="1">
    <source>
        <dbReference type="SAM" id="MobiDB-lite"/>
    </source>
</evidence>
<comment type="caution">
    <text evidence="2">The sequence shown here is derived from an EMBL/GenBank/DDBJ whole genome shotgun (WGS) entry which is preliminary data.</text>
</comment>
<name>A0A5N8Y234_9ACTN</name>
<feature type="non-terminal residue" evidence="2">
    <location>
        <position position="97"/>
    </location>
</feature>
<dbReference type="SUPFAM" id="SSF53187">
    <property type="entry name" value="Zn-dependent exopeptidases"/>
    <property type="match status" value="1"/>
</dbReference>
<organism evidence="2 3">
    <name type="scientific">Streptomyces spongiae</name>
    <dbReference type="NCBI Taxonomy" id="565072"/>
    <lineage>
        <taxon>Bacteria</taxon>
        <taxon>Bacillati</taxon>
        <taxon>Actinomycetota</taxon>
        <taxon>Actinomycetes</taxon>
        <taxon>Kitasatosporales</taxon>
        <taxon>Streptomycetaceae</taxon>
        <taxon>Streptomyces</taxon>
    </lineage>
</organism>
<dbReference type="AlphaFoldDB" id="A0A5N8Y234"/>
<dbReference type="Proteomes" id="UP000400924">
    <property type="component" value="Unassembled WGS sequence"/>
</dbReference>